<organism evidence="2 3">
    <name type="scientific">Thalassarche chlororhynchos</name>
    <name type="common">Atlantic yellow-nosed albatross</name>
    <name type="synonym">Diomedea chlororhynchos</name>
    <dbReference type="NCBI Taxonomy" id="54017"/>
    <lineage>
        <taxon>Eukaryota</taxon>
        <taxon>Metazoa</taxon>
        <taxon>Chordata</taxon>
        <taxon>Craniata</taxon>
        <taxon>Vertebrata</taxon>
        <taxon>Euteleostomi</taxon>
        <taxon>Archelosauria</taxon>
        <taxon>Archosauria</taxon>
        <taxon>Dinosauria</taxon>
        <taxon>Saurischia</taxon>
        <taxon>Theropoda</taxon>
        <taxon>Coelurosauria</taxon>
        <taxon>Aves</taxon>
        <taxon>Neognathae</taxon>
        <taxon>Neoaves</taxon>
        <taxon>Aequornithes</taxon>
        <taxon>Procellariiformes</taxon>
        <taxon>Diomedeidae</taxon>
        <taxon>Thalassarche</taxon>
    </lineage>
</organism>
<evidence type="ECO:0000256" key="1">
    <source>
        <dbReference type="SAM" id="MobiDB-lite"/>
    </source>
</evidence>
<feature type="compositionally biased region" description="Polar residues" evidence="1">
    <location>
        <begin position="200"/>
        <end position="214"/>
    </location>
</feature>
<dbReference type="Pfam" id="PF15691">
    <property type="entry name" value="PPP1R32"/>
    <property type="match status" value="3"/>
</dbReference>
<gene>
    <name evidence="2" type="primary">Ppp1r32</name>
    <name evidence="2" type="ORF">THACHL_R13038</name>
</gene>
<protein>
    <submittedName>
        <fullName evidence="2">PPR32 phosphatase</fullName>
    </submittedName>
</protein>
<dbReference type="GO" id="GO:0019902">
    <property type="term" value="F:phosphatase binding"/>
    <property type="evidence" value="ECO:0007669"/>
    <property type="project" value="TreeGrafter"/>
</dbReference>
<feature type="non-terminal residue" evidence="2">
    <location>
        <position position="286"/>
    </location>
</feature>
<comment type="caution">
    <text evidence="2">The sequence shown here is derived from an EMBL/GenBank/DDBJ whole genome shotgun (WGS) entry which is preliminary data.</text>
</comment>
<evidence type="ECO:0000313" key="3">
    <source>
        <dbReference type="Proteomes" id="UP000556761"/>
    </source>
</evidence>
<feature type="non-terminal residue" evidence="2">
    <location>
        <position position="1"/>
    </location>
</feature>
<evidence type="ECO:0000313" key="2">
    <source>
        <dbReference type="EMBL" id="NXU31177.1"/>
    </source>
</evidence>
<feature type="compositionally biased region" description="Basic and acidic residues" evidence="1">
    <location>
        <begin position="186"/>
        <end position="199"/>
    </location>
</feature>
<dbReference type="InterPro" id="IPR031410">
    <property type="entry name" value="SAXO4"/>
</dbReference>
<dbReference type="EMBL" id="VZTW01051652">
    <property type="protein sequence ID" value="NXU31177.1"/>
    <property type="molecule type" value="Genomic_DNA"/>
</dbReference>
<feature type="region of interest" description="Disordered" evidence="1">
    <location>
        <begin position="153"/>
        <end position="286"/>
    </location>
</feature>
<feature type="compositionally biased region" description="Low complexity" evidence="1">
    <location>
        <begin position="72"/>
        <end position="81"/>
    </location>
</feature>
<dbReference type="PANTHER" id="PTHR34349">
    <property type="entry name" value="PROTEIN PHOSPHATASE 1 REGULATORY SUBUNIT 32"/>
    <property type="match status" value="1"/>
</dbReference>
<dbReference type="Proteomes" id="UP000556761">
    <property type="component" value="Unassembled WGS sequence"/>
</dbReference>
<dbReference type="AlphaFoldDB" id="A0A7L3JN11"/>
<keyword evidence="3" id="KW-1185">Reference proteome</keyword>
<accession>A0A7L3JN11</accession>
<feature type="compositionally biased region" description="Low complexity" evidence="1">
    <location>
        <begin position="229"/>
        <end position="241"/>
    </location>
</feature>
<name>A0A7L3JN11_THACH</name>
<sequence length="286" mass="29841">MASACPFVCPRAKLRSLLQDSPAAGLGTVSPSVKASAGGSADLMDFYATSYAVAHGRGSRRPPRRSPPPGSFPGLSPLSPRCHPGQSRFRPHLGHHAGTGYVSNNHSAISCLLCPRGAAEGRCQDTATSSTAEHFKPFWLPDGRSLLPRHVHQPGSGYLQESSHSHLRTGAVSPRHTGHLQSPPKASREHDTGSHRTDVLQKTTIGTKEQSGFTRATPRSDGILPALPGQPVSPSGSPGRGHCVPAAPSPPPRQGGETLPVLPAGSERGSGFSREVPGCLGMAVSR</sequence>
<dbReference type="OrthoDB" id="9980630at2759"/>
<feature type="region of interest" description="Disordered" evidence="1">
    <location>
        <begin position="55"/>
        <end position="94"/>
    </location>
</feature>
<proteinExistence type="predicted"/>
<dbReference type="PANTHER" id="PTHR34349:SF1">
    <property type="entry name" value="PROTEIN PHOSPHATASE 1 REGULATORY SUBUNIT 32"/>
    <property type="match status" value="1"/>
</dbReference>
<reference evidence="2 3" key="1">
    <citation type="submission" date="2019-09" db="EMBL/GenBank/DDBJ databases">
        <title>Bird 10,000 Genomes (B10K) Project - Family phase.</title>
        <authorList>
            <person name="Zhang G."/>
        </authorList>
    </citation>
    <scope>NUCLEOTIDE SEQUENCE [LARGE SCALE GENOMIC DNA]</scope>
    <source>
        <strain evidence="2">B10K-DU-029-24</strain>
        <tissue evidence="2">Muscle</tissue>
    </source>
</reference>